<dbReference type="EMBL" id="JAUTXU010000025">
    <property type="protein sequence ID" value="KAK3719729.1"/>
    <property type="molecule type" value="Genomic_DNA"/>
</dbReference>
<keyword evidence="2" id="KW-1185">Reference proteome</keyword>
<gene>
    <name evidence="1" type="ORF">LTR37_004266</name>
</gene>
<evidence type="ECO:0000313" key="1">
    <source>
        <dbReference type="EMBL" id="KAK3719729.1"/>
    </source>
</evidence>
<name>A0ACC3NNV6_9PEZI</name>
<proteinExistence type="predicted"/>
<reference evidence="1" key="1">
    <citation type="submission" date="2023-07" db="EMBL/GenBank/DDBJ databases">
        <title>Black Yeasts Isolated from many extreme environments.</title>
        <authorList>
            <person name="Coleine C."/>
            <person name="Stajich J.E."/>
            <person name="Selbmann L."/>
        </authorList>
    </citation>
    <scope>NUCLEOTIDE SEQUENCE</scope>
    <source>
        <strain evidence="1">CCFEE 5714</strain>
    </source>
</reference>
<protein>
    <submittedName>
        <fullName evidence="1">Uncharacterized protein</fullName>
    </submittedName>
</protein>
<organism evidence="1 2">
    <name type="scientific">Vermiconidia calcicola</name>
    <dbReference type="NCBI Taxonomy" id="1690605"/>
    <lineage>
        <taxon>Eukaryota</taxon>
        <taxon>Fungi</taxon>
        <taxon>Dikarya</taxon>
        <taxon>Ascomycota</taxon>
        <taxon>Pezizomycotina</taxon>
        <taxon>Dothideomycetes</taxon>
        <taxon>Dothideomycetidae</taxon>
        <taxon>Mycosphaerellales</taxon>
        <taxon>Extremaceae</taxon>
        <taxon>Vermiconidia</taxon>
    </lineage>
</organism>
<sequence>MPNILRSIHSSGYFVNTPFSAPSTNSTLVRRDVGANDAGTAIAISLIVVGAVLVVAFTWSCVRRAHARAYANSNRRARHERRPAAVRQPARRPRNRDVEQDAGRSGHEMSSVSGLTTVPPPVYHAKTKKSSKSAKSSSRSHREQSIANYVNATRSAAASGNIEERSNGAPSAKEYYAGKSQVSATPNNA</sequence>
<comment type="caution">
    <text evidence="1">The sequence shown here is derived from an EMBL/GenBank/DDBJ whole genome shotgun (WGS) entry which is preliminary data.</text>
</comment>
<dbReference type="Proteomes" id="UP001281147">
    <property type="component" value="Unassembled WGS sequence"/>
</dbReference>
<accession>A0ACC3NNV6</accession>
<evidence type="ECO:0000313" key="2">
    <source>
        <dbReference type="Proteomes" id="UP001281147"/>
    </source>
</evidence>